<feature type="compositionally biased region" description="Low complexity" evidence="1">
    <location>
        <begin position="40"/>
        <end position="53"/>
    </location>
</feature>
<reference evidence="3 4" key="1">
    <citation type="submission" date="2024-02" db="EMBL/GenBank/DDBJ databases">
        <authorList>
            <person name="Chen Y."/>
            <person name="Shah S."/>
            <person name="Dougan E. K."/>
            <person name="Thang M."/>
            <person name="Chan C."/>
        </authorList>
    </citation>
    <scope>NUCLEOTIDE SEQUENCE [LARGE SCALE GENOMIC DNA]</scope>
</reference>
<keyword evidence="3" id="KW-0067">ATP-binding</keyword>
<dbReference type="InterPro" id="IPR014001">
    <property type="entry name" value="Helicase_ATP-bd"/>
</dbReference>
<protein>
    <submittedName>
        <fullName evidence="3">DExH-box ATP-dependent RNA helicase DExH3</fullName>
    </submittedName>
</protein>
<name>A0ABP0IM35_9DINO</name>
<feature type="non-terminal residue" evidence="3">
    <location>
        <position position="275"/>
    </location>
</feature>
<keyword evidence="3" id="KW-0347">Helicase</keyword>
<dbReference type="InterPro" id="IPR011545">
    <property type="entry name" value="DEAD/DEAH_box_helicase_dom"/>
</dbReference>
<feature type="region of interest" description="Disordered" evidence="1">
    <location>
        <begin position="40"/>
        <end position="69"/>
    </location>
</feature>
<accession>A0ABP0IM35</accession>
<dbReference type="PANTHER" id="PTHR18934:SF267">
    <property type="entry name" value="ATP-DEPENDENT RNA HELICASE YLR419W-RELATED"/>
    <property type="match status" value="1"/>
</dbReference>
<comment type="caution">
    <text evidence="3">The sequence shown here is derived from an EMBL/GenBank/DDBJ whole genome shotgun (WGS) entry which is preliminary data.</text>
</comment>
<dbReference type="CDD" id="cd17917">
    <property type="entry name" value="DEXHc_RHA-like"/>
    <property type="match status" value="1"/>
</dbReference>
<proteinExistence type="predicted"/>
<dbReference type="EMBL" id="CAXAMM010004451">
    <property type="protein sequence ID" value="CAK9003662.1"/>
    <property type="molecule type" value="Genomic_DNA"/>
</dbReference>
<evidence type="ECO:0000259" key="2">
    <source>
        <dbReference type="PROSITE" id="PS51192"/>
    </source>
</evidence>
<organism evidence="3 4">
    <name type="scientific">Durusdinium trenchii</name>
    <dbReference type="NCBI Taxonomy" id="1381693"/>
    <lineage>
        <taxon>Eukaryota</taxon>
        <taxon>Sar</taxon>
        <taxon>Alveolata</taxon>
        <taxon>Dinophyceae</taxon>
        <taxon>Suessiales</taxon>
        <taxon>Symbiodiniaceae</taxon>
        <taxon>Durusdinium</taxon>
    </lineage>
</organism>
<dbReference type="SUPFAM" id="SSF52540">
    <property type="entry name" value="P-loop containing nucleoside triphosphate hydrolases"/>
    <property type="match status" value="1"/>
</dbReference>
<keyword evidence="3" id="KW-0378">Hydrolase</keyword>
<keyword evidence="4" id="KW-1185">Reference proteome</keyword>
<gene>
    <name evidence="3" type="ORF">SCF082_LOCUS7851</name>
</gene>
<dbReference type="GO" id="GO:0004386">
    <property type="term" value="F:helicase activity"/>
    <property type="evidence" value="ECO:0007669"/>
    <property type="project" value="UniProtKB-KW"/>
</dbReference>
<evidence type="ECO:0000313" key="3">
    <source>
        <dbReference type="EMBL" id="CAK9003662.1"/>
    </source>
</evidence>
<dbReference type="InterPro" id="IPR027417">
    <property type="entry name" value="P-loop_NTPase"/>
</dbReference>
<dbReference type="PANTHER" id="PTHR18934">
    <property type="entry name" value="ATP-DEPENDENT RNA HELICASE"/>
    <property type="match status" value="1"/>
</dbReference>
<sequence length="275" mass="29936">HEQEEALVAAKAFLEGEGMPEEVLEELQARWASLHIAPPAEEAAAEPAAAAEATGVSAAPEEAEEAALGSHEAVLEEVEVVQVEVKKTKGAPRMWFGWKAEAPTGSWQQSAQGQKMKKVREALPAFKVKDELSKLLASDQVVLVHGETGSGKTTQIGQFLVEAAGGARVVVTQPRRFAALSVARRVAEERGEELGQNAVGYMVRGETKMHPARCQLLFCTLGVLLRRLIAQGSEEMFSSNDMTHLVLDEVHERSMDMDFVLTLLRHALPSRPKLK</sequence>
<dbReference type="Pfam" id="PF00270">
    <property type="entry name" value="DEAD"/>
    <property type="match status" value="1"/>
</dbReference>
<evidence type="ECO:0000256" key="1">
    <source>
        <dbReference type="SAM" id="MobiDB-lite"/>
    </source>
</evidence>
<dbReference type="PROSITE" id="PS51192">
    <property type="entry name" value="HELICASE_ATP_BIND_1"/>
    <property type="match status" value="1"/>
</dbReference>
<evidence type="ECO:0000313" key="4">
    <source>
        <dbReference type="Proteomes" id="UP001642464"/>
    </source>
</evidence>
<keyword evidence="3" id="KW-0547">Nucleotide-binding</keyword>
<feature type="non-terminal residue" evidence="3">
    <location>
        <position position="1"/>
    </location>
</feature>
<feature type="domain" description="Helicase ATP-binding" evidence="2">
    <location>
        <begin position="133"/>
        <end position="275"/>
    </location>
</feature>
<dbReference type="Gene3D" id="3.40.50.300">
    <property type="entry name" value="P-loop containing nucleotide triphosphate hydrolases"/>
    <property type="match status" value="1"/>
</dbReference>
<dbReference type="SMART" id="SM00487">
    <property type="entry name" value="DEXDc"/>
    <property type="match status" value="1"/>
</dbReference>
<dbReference type="Proteomes" id="UP001642464">
    <property type="component" value="Unassembled WGS sequence"/>
</dbReference>